<accession>A0A545V174</accession>
<dbReference type="GO" id="GO:0001080">
    <property type="term" value="P:nitrogen catabolite activation of transcription from RNA polymerase II promoter"/>
    <property type="evidence" value="ECO:0007669"/>
    <property type="project" value="TreeGrafter"/>
</dbReference>
<evidence type="ECO:0000259" key="3">
    <source>
        <dbReference type="SMART" id="SM00906"/>
    </source>
</evidence>
<gene>
    <name evidence="4" type="ORF">IF1G_05293</name>
</gene>
<dbReference type="GO" id="GO:0003677">
    <property type="term" value="F:DNA binding"/>
    <property type="evidence" value="ECO:0007669"/>
    <property type="project" value="InterPro"/>
</dbReference>
<dbReference type="InterPro" id="IPR050797">
    <property type="entry name" value="Carb_Metab_Trans_Reg"/>
</dbReference>
<dbReference type="GO" id="GO:0008270">
    <property type="term" value="F:zinc ion binding"/>
    <property type="evidence" value="ECO:0007669"/>
    <property type="project" value="InterPro"/>
</dbReference>
<keyword evidence="5" id="KW-1185">Reference proteome</keyword>
<proteinExistence type="predicted"/>
<name>A0A545V174_9HYPO</name>
<dbReference type="Pfam" id="PF04082">
    <property type="entry name" value="Fungal_trans"/>
    <property type="match status" value="1"/>
</dbReference>
<dbReference type="EMBL" id="SPUK01000007">
    <property type="protein sequence ID" value="TQV95464.1"/>
    <property type="molecule type" value="Genomic_DNA"/>
</dbReference>
<dbReference type="PANTHER" id="PTHR31668:SF10">
    <property type="entry name" value="ZN(II)2CYS6 TRANSCRIPTION FACTOR (EUROFUNG)"/>
    <property type="match status" value="1"/>
</dbReference>
<dbReference type="Proteomes" id="UP000315783">
    <property type="component" value="Unassembled WGS sequence"/>
</dbReference>
<dbReference type="InterPro" id="IPR007219">
    <property type="entry name" value="XnlR_reg_dom"/>
</dbReference>
<evidence type="ECO:0000256" key="1">
    <source>
        <dbReference type="ARBA" id="ARBA00023242"/>
    </source>
</evidence>
<keyword evidence="1" id="KW-0539">Nucleus</keyword>
<dbReference type="CDD" id="cd12148">
    <property type="entry name" value="fungal_TF_MHR"/>
    <property type="match status" value="1"/>
</dbReference>
<evidence type="ECO:0000313" key="4">
    <source>
        <dbReference type="EMBL" id="TQV95464.1"/>
    </source>
</evidence>
<dbReference type="AlphaFoldDB" id="A0A545V174"/>
<reference evidence="4 5" key="1">
    <citation type="journal article" date="2019" name="Appl. Microbiol. Biotechnol.">
        <title>Genome sequence of Isaria javanica and comparative genome analysis insights into family S53 peptidase evolution in fungal entomopathogens.</title>
        <authorList>
            <person name="Lin R."/>
            <person name="Zhang X."/>
            <person name="Xin B."/>
            <person name="Zou M."/>
            <person name="Gao Y."/>
            <person name="Qin F."/>
            <person name="Hu Q."/>
            <person name="Xie B."/>
            <person name="Cheng X."/>
        </authorList>
    </citation>
    <scope>NUCLEOTIDE SEQUENCE [LARGE SCALE GENOMIC DNA]</scope>
    <source>
        <strain evidence="4 5">IJ1G</strain>
    </source>
</reference>
<comment type="caution">
    <text evidence="4">The sequence shown here is derived from an EMBL/GenBank/DDBJ whole genome shotgun (WGS) entry which is preliminary data.</text>
</comment>
<dbReference type="GO" id="GO:0006351">
    <property type="term" value="P:DNA-templated transcription"/>
    <property type="evidence" value="ECO:0007669"/>
    <property type="project" value="InterPro"/>
</dbReference>
<feature type="region of interest" description="Disordered" evidence="2">
    <location>
        <begin position="1"/>
        <end position="25"/>
    </location>
</feature>
<dbReference type="PANTHER" id="PTHR31668">
    <property type="entry name" value="GLUCOSE TRANSPORT TRANSCRIPTION REGULATOR RGT1-RELATED-RELATED"/>
    <property type="match status" value="1"/>
</dbReference>
<dbReference type="SMART" id="SM00906">
    <property type="entry name" value="Fungal_trans"/>
    <property type="match status" value="1"/>
</dbReference>
<evidence type="ECO:0000313" key="5">
    <source>
        <dbReference type="Proteomes" id="UP000315783"/>
    </source>
</evidence>
<protein>
    <submittedName>
        <fullName evidence="4">Fungal specific transcription factor domain-containing protein</fullName>
    </submittedName>
</protein>
<sequence length="536" mass="59678">MSEAGGRIEAAATSDPATSAENARSYAAKPLQPSMAAMPVATPYVDMDSFAWDDDAFINMEAFPNGLHQTETTPSCPILPAETPPCAAAHDPVQSDAFLLGPSSDPDPFFRGRYAFDDHGAYQATLRRYQRASETGHELFAITPHHRVSSMADATTALPIEPLAEELLPFAPRLYQLFAKFVYPIFPLPVGDSWRAGSSTLSSAVCATALSWRSHDTTLPWAPFETATVATEIPAPDANRLYRFAWACISREMHAPSYETIQAALLLIERRTPLTDLCDSPFNSCISACITSMAFSLGLNRSADSWSIHTESQKQRRRLLWWLVFVEDKWTSAATGKPASIRDGEYDVATPAFTFTGSLAEIQFEYLLYLTFILQDILNTVMHWRFWTQPSIDISDTLSKVRAFETRLQFWRNSVNDNQVFLSDREPEGSAYGVLIVAYLYCHVLLQKALLRATRGRSHSHFNAFSEFLPYLISLAPTAQDQASARESASKLRQWLFAHGKYIDLVRVAMSRLDLCLAAVDAGRVRLCSDTTNVHS</sequence>
<evidence type="ECO:0000256" key="2">
    <source>
        <dbReference type="SAM" id="MobiDB-lite"/>
    </source>
</evidence>
<feature type="domain" description="Xylanolytic transcriptional activator regulatory" evidence="3">
    <location>
        <begin position="283"/>
        <end position="357"/>
    </location>
</feature>
<organism evidence="4 5">
    <name type="scientific">Cordyceps javanica</name>
    <dbReference type="NCBI Taxonomy" id="43265"/>
    <lineage>
        <taxon>Eukaryota</taxon>
        <taxon>Fungi</taxon>
        <taxon>Dikarya</taxon>
        <taxon>Ascomycota</taxon>
        <taxon>Pezizomycotina</taxon>
        <taxon>Sordariomycetes</taxon>
        <taxon>Hypocreomycetidae</taxon>
        <taxon>Hypocreales</taxon>
        <taxon>Cordycipitaceae</taxon>
        <taxon>Cordyceps</taxon>
    </lineage>
</organism>
<dbReference type="GO" id="GO:0005634">
    <property type="term" value="C:nucleus"/>
    <property type="evidence" value="ECO:0007669"/>
    <property type="project" value="TreeGrafter"/>
</dbReference>